<feature type="compositionally biased region" description="Low complexity" evidence="6">
    <location>
        <begin position="594"/>
        <end position="607"/>
    </location>
</feature>
<feature type="DNA-binding region" description="Fork-head" evidence="5">
    <location>
        <begin position="57"/>
        <end position="148"/>
    </location>
</feature>
<dbReference type="PROSITE" id="PS50039">
    <property type="entry name" value="FORK_HEAD_3"/>
    <property type="match status" value="1"/>
</dbReference>
<evidence type="ECO:0000256" key="1">
    <source>
        <dbReference type="ARBA" id="ARBA00023015"/>
    </source>
</evidence>
<dbReference type="Pfam" id="PF00250">
    <property type="entry name" value="Forkhead"/>
    <property type="match status" value="1"/>
</dbReference>
<feature type="region of interest" description="Disordered" evidence="6">
    <location>
        <begin position="140"/>
        <end position="168"/>
    </location>
</feature>
<comment type="subcellular location">
    <subcellularLocation>
        <location evidence="5">Nucleus</location>
    </subcellularLocation>
</comment>
<dbReference type="EMBL" id="KK853387">
    <property type="protein sequence ID" value="KDR07963.1"/>
    <property type="molecule type" value="Genomic_DNA"/>
</dbReference>
<dbReference type="Gene3D" id="1.10.10.10">
    <property type="entry name" value="Winged helix-like DNA-binding domain superfamily/Winged helix DNA-binding domain"/>
    <property type="match status" value="1"/>
</dbReference>
<dbReference type="PROSITE" id="PS00657">
    <property type="entry name" value="FORK_HEAD_1"/>
    <property type="match status" value="1"/>
</dbReference>
<evidence type="ECO:0000256" key="3">
    <source>
        <dbReference type="ARBA" id="ARBA00023163"/>
    </source>
</evidence>
<dbReference type="OrthoDB" id="10029558at2759"/>
<feature type="compositionally biased region" description="Polar residues" evidence="6">
    <location>
        <begin position="515"/>
        <end position="524"/>
    </location>
</feature>
<evidence type="ECO:0000313" key="9">
    <source>
        <dbReference type="Proteomes" id="UP000027135"/>
    </source>
</evidence>
<protein>
    <submittedName>
        <fullName evidence="8">Forkhead box protein J3</fullName>
    </submittedName>
</protein>
<dbReference type="PANTHER" id="PTHR46078">
    <property type="entry name" value="FORKHEAD BOX PROTEIN J2 FAMILY MEMBER"/>
    <property type="match status" value="1"/>
</dbReference>
<dbReference type="GO" id="GO:0000981">
    <property type="term" value="F:DNA-binding transcription factor activity, RNA polymerase II-specific"/>
    <property type="evidence" value="ECO:0007669"/>
    <property type="project" value="TreeGrafter"/>
</dbReference>
<keyword evidence="9" id="KW-1185">Reference proteome</keyword>
<feature type="region of interest" description="Disordered" evidence="6">
    <location>
        <begin position="557"/>
        <end position="607"/>
    </location>
</feature>
<dbReference type="SUPFAM" id="SSF46785">
    <property type="entry name" value="Winged helix' DNA-binding domain"/>
    <property type="match status" value="1"/>
</dbReference>
<dbReference type="FunFam" id="1.10.10.10:FF:000135">
    <property type="entry name" value="forkhead box protein G1"/>
    <property type="match status" value="1"/>
</dbReference>
<feature type="compositionally biased region" description="Polar residues" evidence="6">
    <location>
        <begin position="322"/>
        <end position="346"/>
    </location>
</feature>
<proteinExistence type="predicted"/>
<feature type="region of interest" description="Disordered" evidence="6">
    <location>
        <begin position="320"/>
        <end position="403"/>
    </location>
</feature>
<dbReference type="AlphaFoldDB" id="A0A067QRY4"/>
<dbReference type="GO" id="GO:0000978">
    <property type="term" value="F:RNA polymerase II cis-regulatory region sequence-specific DNA binding"/>
    <property type="evidence" value="ECO:0007669"/>
    <property type="project" value="TreeGrafter"/>
</dbReference>
<gene>
    <name evidence="8" type="ORF">L798_01618</name>
</gene>
<feature type="compositionally biased region" description="Polar residues" evidence="6">
    <location>
        <begin position="557"/>
        <end position="572"/>
    </location>
</feature>
<reference evidence="8 9" key="1">
    <citation type="journal article" date="2014" name="Nat. Commun.">
        <title>Molecular traces of alternative social organization in a termite genome.</title>
        <authorList>
            <person name="Terrapon N."/>
            <person name="Li C."/>
            <person name="Robertson H.M."/>
            <person name="Ji L."/>
            <person name="Meng X."/>
            <person name="Booth W."/>
            <person name="Chen Z."/>
            <person name="Childers C.P."/>
            <person name="Glastad K.M."/>
            <person name="Gokhale K."/>
            <person name="Gowin J."/>
            <person name="Gronenberg W."/>
            <person name="Hermansen R.A."/>
            <person name="Hu H."/>
            <person name="Hunt B.G."/>
            <person name="Huylmans A.K."/>
            <person name="Khalil S.M."/>
            <person name="Mitchell R.D."/>
            <person name="Munoz-Torres M.C."/>
            <person name="Mustard J.A."/>
            <person name="Pan H."/>
            <person name="Reese J.T."/>
            <person name="Scharf M.E."/>
            <person name="Sun F."/>
            <person name="Vogel H."/>
            <person name="Xiao J."/>
            <person name="Yang W."/>
            <person name="Yang Z."/>
            <person name="Yang Z."/>
            <person name="Zhou J."/>
            <person name="Zhu J."/>
            <person name="Brent C.S."/>
            <person name="Elsik C.G."/>
            <person name="Goodisman M.A."/>
            <person name="Liberles D.A."/>
            <person name="Roe R.M."/>
            <person name="Vargo E.L."/>
            <person name="Vilcinskas A."/>
            <person name="Wang J."/>
            <person name="Bornberg-Bauer E."/>
            <person name="Korb J."/>
            <person name="Zhang G."/>
            <person name="Liebig J."/>
        </authorList>
    </citation>
    <scope>NUCLEOTIDE SEQUENCE [LARGE SCALE GENOMIC DNA]</scope>
    <source>
        <tissue evidence="8">Whole organism</tissue>
    </source>
</reference>
<evidence type="ECO:0000256" key="2">
    <source>
        <dbReference type="ARBA" id="ARBA00023125"/>
    </source>
</evidence>
<feature type="region of interest" description="Disordered" evidence="6">
    <location>
        <begin position="262"/>
        <end position="292"/>
    </location>
</feature>
<sequence length="808" mass="86727">MSDLDRSLTAIDWLPCLNAHNTLQTTDGSVESSNNGEVDAMIRESNVGSPNRAKDGKPPYSYASLIRLAISNAPKGKMTLSEIYQFIIQQFPYYRDAGTGWKNSIRHNLSLNKCFTKVARSKDDPGKGSYWSIDYNTSQDDGFSKKKKSNSQLFRASPYSPECSSNSSDYNTCSFTASGAARPKASDWPSAPNSKYEQQHSVKADSGCPASGDGVQPNFEPARASVRDHEGSGSDLGHLELNDTNEISAVLNGLLSQYGMSLESEHHHHQQQQQQMSTGASGMLSGDSSYVSHSAANAESPYSSILPRNINQLDPFIHVQRGPSSLSESPFTTTPRGGSGNANDSPYTAVPRRVSTASSPYSLAPRGASNSPYSDLSRASGSHDSPYTVSQEDGSPYSSRCSSTMGANNEAYLALPNGANTPNGHYSSVPGNRSVPQNDPYNFQLASSGPYMKLPHNEIFPSRQDPYSDSYPGISKEILNRGSHDIIYPNALSGSDNPYHGGASDPQYSDVESGASYSSIQSGAPGSCGSPYARLPVDSKSNGSSYVNVLGGGNSVPYSGDSNSYSRTSTHDGNYVGSSHDIPLSNSKSHTRSQNDSSNSFNHDSSMNVLYSPNSGHYHSANVSNTASANGAAYSSAYNSRNPVTSREFEGSTLDDMIEMVPNHSFNSGGRSEQTFQEGGSFVSGQSKHHGIQSVNCAVFRNNDCKVSGSPSSMEHVFRSKDCGSGGCSTAEHNFQASERGEEGPPMSERNSTDSHVNSDRYASGGCPQGLLVHRANYSRGEVMNPPALADRHSDDEIEDDFNWDRLL</sequence>
<dbReference type="InParanoid" id="A0A067QRY4"/>
<evidence type="ECO:0000256" key="4">
    <source>
        <dbReference type="ARBA" id="ARBA00023242"/>
    </source>
</evidence>
<keyword evidence="2 5" id="KW-0238">DNA-binding</keyword>
<keyword evidence="3" id="KW-0804">Transcription</keyword>
<dbReference type="STRING" id="136037.A0A067QRY4"/>
<dbReference type="PROSITE" id="PS00658">
    <property type="entry name" value="FORK_HEAD_2"/>
    <property type="match status" value="1"/>
</dbReference>
<feature type="region of interest" description="Disordered" evidence="6">
    <location>
        <begin position="491"/>
        <end position="527"/>
    </location>
</feature>
<dbReference type="InterPro" id="IPR045912">
    <property type="entry name" value="FOXJ2/3-like"/>
</dbReference>
<keyword evidence="1" id="KW-0805">Transcription regulation</keyword>
<dbReference type="eggNOG" id="KOG2294">
    <property type="taxonomic scope" value="Eukaryota"/>
</dbReference>
<dbReference type="GO" id="GO:0005634">
    <property type="term" value="C:nucleus"/>
    <property type="evidence" value="ECO:0007669"/>
    <property type="project" value="UniProtKB-SubCell"/>
</dbReference>
<evidence type="ECO:0000259" key="7">
    <source>
        <dbReference type="PROSITE" id="PS50039"/>
    </source>
</evidence>
<feature type="compositionally biased region" description="Polar residues" evidence="6">
    <location>
        <begin position="276"/>
        <end position="292"/>
    </location>
</feature>
<evidence type="ECO:0000256" key="6">
    <source>
        <dbReference type="SAM" id="MobiDB-lite"/>
    </source>
</evidence>
<name>A0A067QRY4_ZOONE</name>
<feature type="compositionally biased region" description="Polar residues" evidence="6">
    <location>
        <begin position="368"/>
        <end position="403"/>
    </location>
</feature>
<feature type="compositionally biased region" description="Low complexity" evidence="6">
    <location>
        <begin position="157"/>
        <end position="168"/>
    </location>
</feature>
<dbReference type="InterPro" id="IPR030456">
    <property type="entry name" value="TF_fork_head_CS_2"/>
</dbReference>
<dbReference type="InterPro" id="IPR036390">
    <property type="entry name" value="WH_DNA-bd_sf"/>
</dbReference>
<feature type="domain" description="Fork-head" evidence="7">
    <location>
        <begin position="57"/>
        <end position="148"/>
    </location>
</feature>
<organism evidence="8 9">
    <name type="scientific">Zootermopsis nevadensis</name>
    <name type="common">Dampwood termite</name>
    <dbReference type="NCBI Taxonomy" id="136037"/>
    <lineage>
        <taxon>Eukaryota</taxon>
        <taxon>Metazoa</taxon>
        <taxon>Ecdysozoa</taxon>
        <taxon>Arthropoda</taxon>
        <taxon>Hexapoda</taxon>
        <taxon>Insecta</taxon>
        <taxon>Pterygota</taxon>
        <taxon>Neoptera</taxon>
        <taxon>Polyneoptera</taxon>
        <taxon>Dictyoptera</taxon>
        <taxon>Blattodea</taxon>
        <taxon>Blattoidea</taxon>
        <taxon>Termitoidae</taxon>
        <taxon>Termopsidae</taxon>
        <taxon>Zootermopsis</taxon>
    </lineage>
</organism>
<evidence type="ECO:0000313" key="8">
    <source>
        <dbReference type="EMBL" id="KDR07963.1"/>
    </source>
</evidence>
<accession>A0A067QRY4</accession>
<dbReference type="CDD" id="cd20024">
    <property type="entry name" value="FH_FOXJ2-like"/>
    <property type="match status" value="1"/>
</dbReference>
<dbReference type="Proteomes" id="UP000027135">
    <property type="component" value="Unassembled WGS sequence"/>
</dbReference>
<dbReference type="SMART" id="SM00339">
    <property type="entry name" value="FH"/>
    <property type="match status" value="1"/>
</dbReference>
<evidence type="ECO:0000256" key="5">
    <source>
        <dbReference type="PROSITE-ProRule" id="PRU00089"/>
    </source>
</evidence>
<feature type="region of interest" description="Disordered" evidence="6">
    <location>
        <begin position="737"/>
        <end position="768"/>
    </location>
</feature>
<dbReference type="InterPro" id="IPR018122">
    <property type="entry name" value="TF_fork_head_CS_1"/>
</dbReference>
<keyword evidence="4 5" id="KW-0539">Nucleus</keyword>
<dbReference type="PANTHER" id="PTHR46078:SF2">
    <property type="entry name" value="FORK-HEAD DOMAIN-CONTAINING PROTEIN"/>
    <property type="match status" value="1"/>
</dbReference>
<dbReference type="InterPro" id="IPR001766">
    <property type="entry name" value="Fork_head_dom"/>
</dbReference>
<dbReference type="InterPro" id="IPR036388">
    <property type="entry name" value="WH-like_DNA-bd_sf"/>
</dbReference>
<dbReference type="PRINTS" id="PR00053">
    <property type="entry name" value="FORKHEAD"/>
</dbReference>
<feature type="region of interest" description="Disordered" evidence="6">
    <location>
        <begin position="181"/>
        <end position="233"/>
    </location>
</feature>